<comment type="caution">
    <text evidence="1">The sequence shown here is derived from an EMBL/GenBank/DDBJ whole genome shotgun (WGS) entry which is preliminary data.</text>
</comment>
<dbReference type="EMBL" id="JADGII010000004">
    <property type="protein sequence ID" value="MBF0636196.1"/>
    <property type="molecule type" value="Genomic_DNA"/>
</dbReference>
<dbReference type="Proteomes" id="UP000619838">
    <property type="component" value="Unassembled WGS sequence"/>
</dbReference>
<evidence type="ECO:0000313" key="1">
    <source>
        <dbReference type="EMBL" id="MBF0636196.1"/>
    </source>
</evidence>
<evidence type="ECO:0000313" key="2">
    <source>
        <dbReference type="Proteomes" id="UP000619838"/>
    </source>
</evidence>
<gene>
    <name evidence="1" type="ORF">INT08_03225</name>
</gene>
<keyword evidence="2" id="KW-1185">Reference proteome</keyword>
<proteinExistence type="predicted"/>
<sequence>MINNGGKFSGLPAGTFPLKEAQKQPTAKLVKAEKYLDVQLDSIFVGDADCLGFREFLLL</sequence>
<reference evidence="1 2" key="1">
    <citation type="journal article" date="2020" name="Microorganisms">
        <title>Simultaneous Genome Sequencing of Prosthecochloris ethylica and Desulfuromonas acetoxidans within a Syntrophic Mixture Reveals Unique Pili and Protein Interactions.</title>
        <authorList>
            <person name="Kyndt J.A."/>
            <person name="Van Beeumen J.J."/>
            <person name="Meyer T.E."/>
        </authorList>
    </citation>
    <scope>NUCLEOTIDE SEQUENCE [LARGE SCALE GENOMIC DNA]</scope>
    <source>
        <strain evidence="1 2">N3</strain>
    </source>
</reference>
<organism evidence="1 2">
    <name type="scientific">Prosthecochloris ethylica</name>
    <dbReference type="NCBI Taxonomy" id="2743976"/>
    <lineage>
        <taxon>Bacteria</taxon>
        <taxon>Pseudomonadati</taxon>
        <taxon>Chlorobiota</taxon>
        <taxon>Chlorobiia</taxon>
        <taxon>Chlorobiales</taxon>
        <taxon>Chlorobiaceae</taxon>
        <taxon>Prosthecochloris</taxon>
    </lineage>
</organism>
<dbReference type="RefSeq" id="WP_175186697.1">
    <property type="nucleotide sequence ID" value="NZ_JABVZQ010000001.1"/>
</dbReference>
<protein>
    <submittedName>
        <fullName evidence="1">Uncharacterized protein</fullName>
    </submittedName>
</protein>
<name>A0ABR9XQ80_9CHLB</name>
<accession>A0ABR9XQ80</accession>